<keyword evidence="10" id="KW-1185">Reference proteome</keyword>
<feature type="transmembrane region" description="Helical" evidence="7">
    <location>
        <begin position="284"/>
        <end position="306"/>
    </location>
</feature>
<evidence type="ECO:0000256" key="1">
    <source>
        <dbReference type="ARBA" id="ARBA00004429"/>
    </source>
</evidence>
<evidence type="ECO:0000256" key="5">
    <source>
        <dbReference type="ARBA" id="ARBA00022989"/>
    </source>
</evidence>
<dbReference type="OrthoDB" id="9790209at2"/>
<evidence type="ECO:0000256" key="7">
    <source>
        <dbReference type="RuleBase" id="RU369079"/>
    </source>
</evidence>
<dbReference type="RefSeq" id="WP_090218878.1">
    <property type="nucleotide sequence ID" value="NZ_CANLDO010000006.1"/>
</dbReference>
<feature type="transmembrane region" description="Helical" evidence="7">
    <location>
        <begin position="326"/>
        <end position="343"/>
    </location>
</feature>
<comment type="function">
    <text evidence="7">Part of the tripartite ATP-independent periplasmic (TRAP) transport system.</text>
</comment>
<dbReference type="PIRSF" id="PIRSF006066">
    <property type="entry name" value="HI0050"/>
    <property type="match status" value="1"/>
</dbReference>
<keyword evidence="7" id="KW-0813">Transport</keyword>
<evidence type="ECO:0000256" key="6">
    <source>
        <dbReference type="ARBA" id="ARBA00023136"/>
    </source>
</evidence>
<feature type="domain" description="TRAP C4-dicarboxylate transport system permease DctM subunit" evidence="8">
    <location>
        <begin position="8"/>
        <end position="429"/>
    </location>
</feature>
<dbReference type="InterPro" id="IPR010656">
    <property type="entry name" value="DctM"/>
</dbReference>
<dbReference type="InterPro" id="IPR004681">
    <property type="entry name" value="TRAP_DctM"/>
</dbReference>
<sequence length="441" mass="47077">MEPVYGILILIALMIYGVPVAWSFAGVLAYLVWAYDTNTTTLFLQGFRGLNSVILLALPLFILAGYLMESGGIARRLITFMEASVKGRRNGLGSALVMSSAVFGAISGTATAAVASIGTIMVDPLAERGYPRPYTSALLGISSLLGILIPPSITLILFGVVTRQSITALFAATVVPAIVLIIGLIIYNKIACKTFLREFDEAQAAKSDDHKPTQTDAERDGFWKSAFKAIPALLMPLVILGGIYGGFATPTEAASIAVVLSIAVGFFIYRNLTPKRLITSIVKAGETTGTIIMILLFSLMIGRIMVAESVPQDLTKFVTSLTENKILILLIVNAFLTFVGMIMDDVSVTVVIAPLFMSLMVSVGVDPVHFASIVACSVVIGANSPPMAPILYMACKIGKASIHESVKPALQLIFFVALPVMLIVTYVPSLSLFLPRLLGVY</sequence>
<feature type="transmembrane region" description="Helical" evidence="7">
    <location>
        <begin position="94"/>
        <end position="122"/>
    </location>
</feature>
<keyword evidence="2" id="KW-1003">Cell membrane</keyword>
<feature type="transmembrane region" description="Helical" evidence="7">
    <location>
        <begin position="412"/>
        <end position="434"/>
    </location>
</feature>
<proteinExistence type="inferred from homology"/>
<dbReference type="PANTHER" id="PTHR33362:SF2">
    <property type="entry name" value="TRAP TRANSPORTER LARGE PERMEASE PROTEIN"/>
    <property type="match status" value="1"/>
</dbReference>
<feature type="transmembrane region" description="Helical" evidence="7">
    <location>
        <begin position="371"/>
        <end position="392"/>
    </location>
</feature>
<evidence type="ECO:0000256" key="2">
    <source>
        <dbReference type="ARBA" id="ARBA00022475"/>
    </source>
</evidence>
<comment type="similarity">
    <text evidence="7">Belongs to the TRAP transporter large permease family.</text>
</comment>
<feature type="transmembrane region" description="Helical" evidence="7">
    <location>
        <begin position="166"/>
        <end position="187"/>
    </location>
</feature>
<dbReference type="Pfam" id="PF06808">
    <property type="entry name" value="DctM"/>
    <property type="match status" value="1"/>
</dbReference>
<feature type="transmembrane region" description="Helical" evidence="7">
    <location>
        <begin position="229"/>
        <end position="247"/>
    </location>
</feature>
<reference evidence="9 10" key="1">
    <citation type="submission" date="2016-10" db="EMBL/GenBank/DDBJ databases">
        <authorList>
            <person name="de Groot N.N."/>
        </authorList>
    </citation>
    <scope>NUCLEOTIDE SEQUENCE [LARGE SCALE GENOMIC DNA]</scope>
    <source>
        <strain evidence="9 10">U95</strain>
    </source>
</reference>
<feature type="transmembrane region" description="Helical" evidence="7">
    <location>
        <begin position="53"/>
        <end position="74"/>
    </location>
</feature>
<keyword evidence="4 7" id="KW-0812">Transmembrane</keyword>
<feature type="transmembrane region" description="Helical" evidence="7">
    <location>
        <begin position="6"/>
        <end position="33"/>
    </location>
</feature>
<evidence type="ECO:0000313" key="10">
    <source>
        <dbReference type="Proteomes" id="UP000198767"/>
    </source>
</evidence>
<comment type="subunit">
    <text evidence="7">The complex comprises the extracytoplasmic solute receptor protein and the two transmembrane proteins.</text>
</comment>
<feature type="transmembrane region" description="Helical" evidence="7">
    <location>
        <begin position="134"/>
        <end position="160"/>
    </location>
</feature>
<evidence type="ECO:0000259" key="8">
    <source>
        <dbReference type="Pfam" id="PF06808"/>
    </source>
</evidence>
<gene>
    <name evidence="9" type="ORF">SAMN04488118_10660</name>
</gene>
<evidence type="ECO:0000256" key="3">
    <source>
        <dbReference type="ARBA" id="ARBA00022519"/>
    </source>
</evidence>
<keyword evidence="6 7" id="KW-0472">Membrane</keyword>
<dbReference type="PANTHER" id="PTHR33362">
    <property type="entry name" value="SIALIC ACID TRAP TRANSPORTER PERMEASE PROTEIN SIAT-RELATED"/>
    <property type="match status" value="1"/>
</dbReference>
<dbReference type="GO" id="GO:0005886">
    <property type="term" value="C:plasma membrane"/>
    <property type="evidence" value="ECO:0007669"/>
    <property type="project" value="UniProtKB-SubCell"/>
</dbReference>
<keyword evidence="5 7" id="KW-1133">Transmembrane helix</keyword>
<comment type="subcellular location">
    <subcellularLocation>
        <location evidence="1 7">Cell inner membrane</location>
        <topology evidence="1 7">Multi-pass membrane protein</topology>
    </subcellularLocation>
</comment>
<dbReference type="Proteomes" id="UP000198767">
    <property type="component" value="Unassembled WGS sequence"/>
</dbReference>
<evidence type="ECO:0000256" key="4">
    <source>
        <dbReference type="ARBA" id="ARBA00022692"/>
    </source>
</evidence>
<accession>A0A1G5QX13</accession>
<dbReference type="AlphaFoldDB" id="A0A1G5QX13"/>
<protein>
    <recommendedName>
        <fullName evidence="7">TRAP transporter large permease protein</fullName>
    </recommendedName>
</protein>
<organism evidence="9 10">
    <name type="scientific">Epibacterium ulvae</name>
    <dbReference type="NCBI Taxonomy" id="1156985"/>
    <lineage>
        <taxon>Bacteria</taxon>
        <taxon>Pseudomonadati</taxon>
        <taxon>Pseudomonadota</taxon>
        <taxon>Alphaproteobacteria</taxon>
        <taxon>Rhodobacterales</taxon>
        <taxon>Roseobacteraceae</taxon>
        <taxon>Epibacterium</taxon>
    </lineage>
</organism>
<keyword evidence="3 7" id="KW-0997">Cell inner membrane</keyword>
<evidence type="ECO:0000313" key="9">
    <source>
        <dbReference type="EMBL" id="SCZ65599.1"/>
    </source>
</evidence>
<name>A0A1G5QX13_9RHOB</name>
<dbReference type="GO" id="GO:0022857">
    <property type="term" value="F:transmembrane transporter activity"/>
    <property type="evidence" value="ECO:0007669"/>
    <property type="project" value="UniProtKB-UniRule"/>
</dbReference>
<dbReference type="EMBL" id="FMWG01000006">
    <property type="protein sequence ID" value="SCZ65599.1"/>
    <property type="molecule type" value="Genomic_DNA"/>
</dbReference>
<dbReference type="STRING" id="1156985.SAMN04488118_10660"/>
<dbReference type="NCBIfam" id="TIGR00786">
    <property type="entry name" value="dctM"/>
    <property type="match status" value="1"/>
</dbReference>
<feature type="transmembrane region" description="Helical" evidence="7">
    <location>
        <begin position="348"/>
        <end position="365"/>
    </location>
</feature>
<feature type="transmembrane region" description="Helical" evidence="7">
    <location>
        <begin position="253"/>
        <end position="272"/>
    </location>
</feature>